<evidence type="ECO:0000256" key="1">
    <source>
        <dbReference type="ARBA" id="ARBA00004123"/>
    </source>
</evidence>
<evidence type="ECO:0000259" key="5">
    <source>
        <dbReference type="SMART" id="SM00761"/>
    </source>
</evidence>
<evidence type="ECO:0000313" key="6">
    <source>
        <dbReference type="EMBL" id="NDV30601.1"/>
    </source>
</evidence>
<evidence type="ECO:0000256" key="4">
    <source>
        <dbReference type="SAM" id="Phobius"/>
    </source>
</evidence>
<dbReference type="InterPro" id="IPR039774">
    <property type="entry name" value="Sin3-like"/>
</dbReference>
<accession>A0A6B2L119</accession>
<keyword evidence="4" id="KW-0812">Transmembrane</keyword>
<reference evidence="6" key="1">
    <citation type="journal article" date="2020" name="J. Eukaryot. Microbiol.">
        <title>De novo Sequencing, Assembly and Annotation of the Transcriptome for the Free-Living Testate Amoeba Arcella intermedia.</title>
        <authorList>
            <person name="Ribeiro G.M."/>
            <person name="Porfirio-Sousa A.L."/>
            <person name="Maurer-Alcala X.X."/>
            <person name="Katz L.A."/>
            <person name="Lahr D.J.G."/>
        </authorList>
    </citation>
    <scope>NUCLEOTIDE SEQUENCE</scope>
</reference>
<evidence type="ECO:0000256" key="2">
    <source>
        <dbReference type="ARBA" id="ARBA00023242"/>
    </source>
</evidence>
<feature type="region of interest" description="Disordered" evidence="3">
    <location>
        <begin position="15"/>
        <end position="73"/>
    </location>
</feature>
<feature type="compositionally biased region" description="Low complexity" evidence="3">
    <location>
        <begin position="62"/>
        <end position="73"/>
    </location>
</feature>
<dbReference type="SMART" id="SM00761">
    <property type="entry name" value="HDAC_interact"/>
    <property type="match status" value="1"/>
</dbReference>
<keyword evidence="2" id="KW-0539">Nucleus</keyword>
<dbReference type="AlphaFoldDB" id="A0A6B2L119"/>
<dbReference type="SUPFAM" id="SSF47762">
    <property type="entry name" value="PAH2 domain"/>
    <property type="match status" value="1"/>
</dbReference>
<feature type="transmembrane region" description="Helical" evidence="4">
    <location>
        <begin position="494"/>
        <end position="513"/>
    </location>
</feature>
<comment type="subcellular location">
    <subcellularLocation>
        <location evidence="1">Nucleus</location>
    </subcellularLocation>
</comment>
<dbReference type="InterPro" id="IPR036600">
    <property type="entry name" value="PAH_sf"/>
</dbReference>
<evidence type="ECO:0000256" key="3">
    <source>
        <dbReference type="SAM" id="MobiDB-lite"/>
    </source>
</evidence>
<feature type="compositionally biased region" description="Low complexity" evidence="3">
    <location>
        <begin position="143"/>
        <end position="159"/>
    </location>
</feature>
<feature type="domain" description="Histone deacetylase interacting" evidence="5">
    <location>
        <begin position="168"/>
        <end position="268"/>
    </location>
</feature>
<dbReference type="InterPro" id="IPR013194">
    <property type="entry name" value="HDAC_interact_dom"/>
</dbReference>
<dbReference type="EMBL" id="GIBP01001632">
    <property type="protein sequence ID" value="NDV30601.1"/>
    <property type="molecule type" value="Transcribed_RNA"/>
</dbReference>
<sequence length="514" mass="60564">MFKHHPDLFEEFTQFLPDPNAQGPTALIQPPKAEEIECEPEVKAEEPKSPQNPPKRTRSVTKKPITPSSITPPTTRFTELEPFFRIKFALGPQKWLDFRKIMELFNLEVITISEVLFLARDILYEHHEDYNWFRTFLKNSPANSNNSENLRTSSSSSSSDVALTDLEDSERNGVSYRRRPANYRLKPCSGRTRLCDGVLNDDWISRPTGEEGGNFKSSRKNEYEELLFKCEDDRFEWDLYAQRNKSAIKALEVLWKKLQTMSKQESMKYKIKPMDISSVNRYAIRQTYGTRGAEIERHLLDQPLVVIPIVLGRLKQKDLEWSGIKLQWLAKWRRVYAENYHKSLDYESVAFKLDQKRRLNPPEIIDECKRKFLERKKRSKVINIQEPDYKITFSNPTEYDPNNSSIYHTARFIINLIADKTLGVNEYDKFHKILLPMLDTFFGEEETSFIKFFYQCWIPFLERRRQVLWNGPVNPSPRKCWSPFSLLIIRKLEFSMQIPLSLFCFVIFIYSSLG</sequence>
<dbReference type="PANTHER" id="PTHR12346">
    <property type="entry name" value="SIN3B-RELATED"/>
    <property type="match status" value="1"/>
</dbReference>
<keyword evidence="4" id="KW-1133">Transmembrane helix</keyword>
<protein>
    <recommendedName>
        <fullName evidence="5">Histone deacetylase interacting domain-containing protein</fullName>
    </recommendedName>
</protein>
<dbReference type="Gene3D" id="1.20.1160.11">
    <property type="entry name" value="Paired amphipathic helix"/>
    <property type="match status" value="1"/>
</dbReference>
<dbReference type="Pfam" id="PF08295">
    <property type="entry name" value="Sin3_corepress"/>
    <property type="match status" value="1"/>
</dbReference>
<keyword evidence="4" id="KW-0472">Membrane</keyword>
<name>A0A6B2L119_9EUKA</name>
<feature type="region of interest" description="Disordered" evidence="3">
    <location>
        <begin position="143"/>
        <end position="163"/>
    </location>
</feature>
<dbReference type="GO" id="GO:0003714">
    <property type="term" value="F:transcription corepressor activity"/>
    <property type="evidence" value="ECO:0007669"/>
    <property type="project" value="InterPro"/>
</dbReference>
<dbReference type="GO" id="GO:0005634">
    <property type="term" value="C:nucleus"/>
    <property type="evidence" value="ECO:0007669"/>
    <property type="project" value="UniProtKB-SubCell"/>
</dbReference>
<proteinExistence type="predicted"/>
<feature type="compositionally biased region" description="Basic and acidic residues" evidence="3">
    <location>
        <begin position="32"/>
        <end position="48"/>
    </location>
</feature>
<organism evidence="6">
    <name type="scientific">Arcella intermedia</name>
    <dbReference type="NCBI Taxonomy" id="1963864"/>
    <lineage>
        <taxon>Eukaryota</taxon>
        <taxon>Amoebozoa</taxon>
        <taxon>Tubulinea</taxon>
        <taxon>Elardia</taxon>
        <taxon>Arcellinida</taxon>
        <taxon>Sphaerothecina</taxon>
        <taxon>Arcellidae</taxon>
        <taxon>Arcella</taxon>
    </lineage>
</organism>